<name>A0A392RI20_9FABA</name>
<accession>A0A392RI20</accession>
<feature type="non-terminal residue" evidence="2">
    <location>
        <position position="20"/>
    </location>
</feature>
<evidence type="ECO:0000256" key="1">
    <source>
        <dbReference type="SAM" id="MobiDB-lite"/>
    </source>
</evidence>
<dbReference type="EMBL" id="LXQA010232068">
    <property type="protein sequence ID" value="MCI36253.1"/>
    <property type="molecule type" value="Genomic_DNA"/>
</dbReference>
<protein>
    <submittedName>
        <fullName evidence="2">Uncharacterized protein</fullName>
    </submittedName>
</protein>
<reference evidence="2 3" key="1">
    <citation type="journal article" date="2018" name="Front. Plant Sci.">
        <title>Red Clover (Trifolium pratense) and Zigzag Clover (T. medium) - A Picture of Genomic Similarities and Differences.</title>
        <authorList>
            <person name="Dluhosova J."/>
            <person name="Istvanek J."/>
            <person name="Nedelnik J."/>
            <person name="Repkova J."/>
        </authorList>
    </citation>
    <scope>NUCLEOTIDE SEQUENCE [LARGE SCALE GENOMIC DNA]</scope>
    <source>
        <strain evidence="3">cv. 10/8</strain>
        <tissue evidence="2">Leaf</tissue>
    </source>
</reference>
<sequence>MLGSKGLTFTAYDSERDLAD</sequence>
<evidence type="ECO:0000313" key="3">
    <source>
        <dbReference type="Proteomes" id="UP000265520"/>
    </source>
</evidence>
<dbReference type="Proteomes" id="UP000265520">
    <property type="component" value="Unassembled WGS sequence"/>
</dbReference>
<proteinExistence type="predicted"/>
<organism evidence="2 3">
    <name type="scientific">Trifolium medium</name>
    <dbReference type="NCBI Taxonomy" id="97028"/>
    <lineage>
        <taxon>Eukaryota</taxon>
        <taxon>Viridiplantae</taxon>
        <taxon>Streptophyta</taxon>
        <taxon>Embryophyta</taxon>
        <taxon>Tracheophyta</taxon>
        <taxon>Spermatophyta</taxon>
        <taxon>Magnoliopsida</taxon>
        <taxon>eudicotyledons</taxon>
        <taxon>Gunneridae</taxon>
        <taxon>Pentapetalae</taxon>
        <taxon>rosids</taxon>
        <taxon>fabids</taxon>
        <taxon>Fabales</taxon>
        <taxon>Fabaceae</taxon>
        <taxon>Papilionoideae</taxon>
        <taxon>50 kb inversion clade</taxon>
        <taxon>NPAAA clade</taxon>
        <taxon>Hologalegina</taxon>
        <taxon>IRL clade</taxon>
        <taxon>Trifolieae</taxon>
        <taxon>Trifolium</taxon>
    </lineage>
</organism>
<evidence type="ECO:0000313" key="2">
    <source>
        <dbReference type="EMBL" id="MCI36253.1"/>
    </source>
</evidence>
<feature type="region of interest" description="Disordered" evidence="1">
    <location>
        <begin position="1"/>
        <end position="20"/>
    </location>
</feature>
<dbReference type="AlphaFoldDB" id="A0A392RI20"/>
<keyword evidence="3" id="KW-1185">Reference proteome</keyword>
<comment type="caution">
    <text evidence="2">The sequence shown here is derived from an EMBL/GenBank/DDBJ whole genome shotgun (WGS) entry which is preliminary data.</text>
</comment>